<dbReference type="EMBL" id="FLUN01000001">
    <property type="protein sequence ID" value="SBW04060.1"/>
    <property type="molecule type" value="Genomic_DNA"/>
</dbReference>
<dbReference type="GO" id="GO:0016829">
    <property type="term" value="F:lyase activity"/>
    <property type="evidence" value="ECO:0007669"/>
    <property type="project" value="UniProtKB-KW"/>
</dbReference>
<accession>A0A212JX60</accession>
<dbReference type="CDD" id="cd00452">
    <property type="entry name" value="KDPG_aldolase"/>
    <property type="match status" value="1"/>
</dbReference>
<comment type="subunit">
    <text evidence="3">Homotrimer.</text>
</comment>
<dbReference type="AlphaFoldDB" id="A0A212JX60"/>
<reference evidence="6" key="1">
    <citation type="submission" date="2016-04" db="EMBL/GenBank/DDBJ databases">
        <authorList>
            <person name="Evans L.H."/>
            <person name="Alamgir A."/>
            <person name="Owens N."/>
            <person name="Weber N.D."/>
            <person name="Virtaneva K."/>
            <person name="Barbian K."/>
            <person name="Babar A."/>
            <person name="Rosenke K."/>
        </authorList>
    </citation>
    <scope>NUCLEOTIDE SEQUENCE</scope>
    <source>
        <strain evidence="6">86</strain>
    </source>
</reference>
<comment type="pathway">
    <text evidence="1">Carbohydrate acid metabolism.</text>
</comment>
<dbReference type="Pfam" id="PF01081">
    <property type="entry name" value="Aldolase"/>
    <property type="match status" value="1"/>
</dbReference>
<keyword evidence="4" id="KW-0456">Lyase</keyword>
<dbReference type="Gene3D" id="3.20.20.70">
    <property type="entry name" value="Aldolase class I"/>
    <property type="match status" value="1"/>
</dbReference>
<evidence type="ECO:0000256" key="4">
    <source>
        <dbReference type="ARBA" id="ARBA00023239"/>
    </source>
</evidence>
<sequence length="202" mass="22256">MLSKVTLIMRGYTYEEIRLAAQVLTKSTFVRNIEITLNSENPYEIIKKISDEFGTVLNIGAGTVQTYDELVKAVAAGAKFVLSPRMMTKEMLDYCKEHNIISVPGSFTPSEIAKSLEDGADIVKVFPASELSYGYAKAVCEPMGKLPLMAVGGVNRSNVKEVFNSGYTYAGTVRGIFDREDVRALAADKMEQSLVLFEQELS</sequence>
<dbReference type="InterPro" id="IPR000887">
    <property type="entry name" value="Aldlse_KDPG_KHG"/>
</dbReference>
<gene>
    <name evidence="6" type="ORF">KL86CLO1_11859</name>
</gene>
<comment type="similarity">
    <text evidence="2">Belongs to the KHG/KDPG aldolase family.</text>
</comment>
<dbReference type="InterPro" id="IPR013785">
    <property type="entry name" value="Aldolase_TIM"/>
</dbReference>
<evidence type="ECO:0000256" key="1">
    <source>
        <dbReference type="ARBA" id="ARBA00004761"/>
    </source>
</evidence>
<evidence type="ECO:0000256" key="5">
    <source>
        <dbReference type="ARBA" id="ARBA00023277"/>
    </source>
</evidence>
<name>A0A212JX60_9FIRM</name>
<evidence type="ECO:0000256" key="3">
    <source>
        <dbReference type="ARBA" id="ARBA00011233"/>
    </source>
</evidence>
<keyword evidence="5" id="KW-0119">Carbohydrate metabolism</keyword>
<dbReference type="PANTHER" id="PTHR30246:SF1">
    <property type="entry name" value="2-DEHYDRO-3-DEOXY-6-PHOSPHOGALACTONATE ALDOLASE-RELATED"/>
    <property type="match status" value="1"/>
</dbReference>
<evidence type="ECO:0000313" key="6">
    <source>
        <dbReference type="EMBL" id="SBW04060.1"/>
    </source>
</evidence>
<protein>
    <submittedName>
        <fullName evidence="6">2-dehydro-3-deoxyphosphogluconate aldolase/4-hydroxy-2-oxoglutarate aldolase</fullName>
    </submittedName>
</protein>
<dbReference type="PANTHER" id="PTHR30246">
    <property type="entry name" value="2-KETO-3-DEOXY-6-PHOSPHOGLUCONATE ALDOLASE"/>
    <property type="match status" value="1"/>
</dbReference>
<dbReference type="SUPFAM" id="SSF51569">
    <property type="entry name" value="Aldolase"/>
    <property type="match status" value="1"/>
</dbReference>
<proteinExistence type="inferred from homology"/>
<evidence type="ECO:0000256" key="2">
    <source>
        <dbReference type="ARBA" id="ARBA00006906"/>
    </source>
</evidence>
<organism evidence="6">
    <name type="scientific">uncultured Eubacteriales bacterium</name>
    <dbReference type="NCBI Taxonomy" id="172733"/>
    <lineage>
        <taxon>Bacteria</taxon>
        <taxon>Bacillati</taxon>
        <taxon>Bacillota</taxon>
        <taxon>Clostridia</taxon>
        <taxon>Eubacteriales</taxon>
        <taxon>environmental samples</taxon>
    </lineage>
</organism>